<gene>
    <name evidence="1" type="ORF">GCM10008959_07850</name>
</gene>
<evidence type="ECO:0008006" key="3">
    <source>
        <dbReference type="Google" id="ProtNLM"/>
    </source>
</evidence>
<dbReference type="Proteomes" id="UP000634308">
    <property type="component" value="Unassembled WGS sequence"/>
</dbReference>
<reference evidence="2" key="1">
    <citation type="journal article" date="2019" name="Int. J. Syst. Evol. Microbiol.">
        <title>The Global Catalogue of Microorganisms (GCM) 10K type strain sequencing project: providing services to taxonomists for standard genome sequencing and annotation.</title>
        <authorList>
            <consortium name="The Broad Institute Genomics Platform"/>
            <consortium name="The Broad Institute Genome Sequencing Center for Infectious Disease"/>
            <person name="Wu L."/>
            <person name="Ma J."/>
        </authorList>
    </citation>
    <scope>NUCLEOTIDE SEQUENCE [LARGE SCALE GENOMIC DNA]</scope>
    <source>
        <strain evidence="2">JCM 31404</strain>
    </source>
</reference>
<proteinExistence type="predicted"/>
<sequence>MRGGYTARVSDERRDVITLSAGQWDAFLDSLFERDERLDLRQEGESYRRDEAVDAYVLSGHAEALRSADVDGDVWGTLEDIEETADTEDEAWEKIVAFYLGRECVLVRVEDTEEPEEWVLGRELARRLGLL</sequence>
<evidence type="ECO:0000313" key="1">
    <source>
        <dbReference type="EMBL" id="GGR49083.1"/>
    </source>
</evidence>
<protein>
    <recommendedName>
        <fullName evidence="3">DUF397 domain-containing protein</fullName>
    </recommendedName>
</protein>
<comment type="caution">
    <text evidence="1">The sequence shown here is derived from an EMBL/GenBank/DDBJ whole genome shotgun (WGS) entry which is preliminary data.</text>
</comment>
<organism evidence="1 2">
    <name type="scientific">Deinococcus seoulensis</name>
    <dbReference type="NCBI Taxonomy" id="1837379"/>
    <lineage>
        <taxon>Bacteria</taxon>
        <taxon>Thermotogati</taxon>
        <taxon>Deinococcota</taxon>
        <taxon>Deinococci</taxon>
        <taxon>Deinococcales</taxon>
        <taxon>Deinococcaceae</taxon>
        <taxon>Deinococcus</taxon>
    </lineage>
</organism>
<keyword evidence="2" id="KW-1185">Reference proteome</keyword>
<name>A0ABQ2RQU9_9DEIO</name>
<dbReference type="EMBL" id="BMQM01000003">
    <property type="protein sequence ID" value="GGR49083.1"/>
    <property type="molecule type" value="Genomic_DNA"/>
</dbReference>
<accession>A0ABQ2RQU9</accession>
<evidence type="ECO:0000313" key="2">
    <source>
        <dbReference type="Proteomes" id="UP000634308"/>
    </source>
</evidence>